<sequence length="151" mass="16685">MDGCNHILTAAASSSKLSSSDGTLFHDETLYSSTVGALQYLTFTPFAVNKVSQLMHSPREFHWAAVKRILRYIQSISSHGLFFARQNTKLLHSYSDVNWGGSLDYRKSTTDFAIFLGSHLISSASKKQRAVARSSTEAEYRALANTASELT</sequence>
<keyword evidence="2" id="KW-1185">Reference proteome</keyword>
<dbReference type="EnsemblPlants" id="Solyc01g056573.1.1">
    <property type="protein sequence ID" value="Solyc01g056573.1.1"/>
    <property type="gene ID" value="Solyc01g056573.1"/>
</dbReference>
<protein>
    <recommendedName>
        <fullName evidence="3">Reverse transcriptase Ty1/copia-type domain-containing protein</fullName>
    </recommendedName>
</protein>
<evidence type="ECO:0000313" key="1">
    <source>
        <dbReference type="EnsemblPlants" id="Solyc01g056573.1.1"/>
    </source>
</evidence>
<reference evidence="1" key="2">
    <citation type="submission" date="2019-01" db="UniProtKB">
        <authorList>
            <consortium name="EnsemblPlants"/>
        </authorList>
    </citation>
    <scope>IDENTIFICATION</scope>
    <source>
        <strain evidence="1">cv. Heinz 1706</strain>
    </source>
</reference>
<organism evidence="1">
    <name type="scientific">Solanum lycopersicum</name>
    <name type="common">Tomato</name>
    <name type="synonym">Lycopersicon esculentum</name>
    <dbReference type="NCBI Taxonomy" id="4081"/>
    <lineage>
        <taxon>Eukaryota</taxon>
        <taxon>Viridiplantae</taxon>
        <taxon>Streptophyta</taxon>
        <taxon>Embryophyta</taxon>
        <taxon>Tracheophyta</taxon>
        <taxon>Spermatophyta</taxon>
        <taxon>Magnoliopsida</taxon>
        <taxon>eudicotyledons</taxon>
        <taxon>Gunneridae</taxon>
        <taxon>Pentapetalae</taxon>
        <taxon>asterids</taxon>
        <taxon>lamiids</taxon>
        <taxon>Solanales</taxon>
        <taxon>Solanaceae</taxon>
        <taxon>Solanoideae</taxon>
        <taxon>Solaneae</taxon>
        <taxon>Solanum</taxon>
        <taxon>Solanum subgen. Lycopersicon</taxon>
    </lineage>
</organism>
<reference evidence="1" key="1">
    <citation type="journal article" date="2012" name="Nature">
        <title>The tomato genome sequence provides insights into fleshy fruit evolution.</title>
        <authorList>
            <consortium name="Tomato Genome Consortium"/>
        </authorList>
    </citation>
    <scope>NUCLEOTIDE SEQUENCE [LARGE SCALE GENOMIC DNA]</scope>
    <source>
        <strain evidence="1">cv. Heinz 1706</strain>
    </source>
</reference>
<dbReference type="PANTHER" id="PTHR11439">
    <property type="entry name" value="GAG-POL-RELATED RETROTRANSPOSON"/>
    <property type="match status" value="1"/>
</dbReference>
<dbReference type="CDD" id="cd09272">
    <property type="entry name" value="RNase_HI_RT_Ty1"/>
    <property type="match status" value="1"/>
</dbReference>
<dbReference type="PANTHER" id="PTHR11439:SF455">
    <property type="entry name" value="RLK (RECEPTOR-LIKE PROTEIN KINASE) 8, PUTATIVE-RELATED"/>
    <property type="match status" value="1"/>
</dbReference>
<dbReference type="Proteomes" id="UP000004994">
    <property type="component" value="Chromosome 1"/>
</dbReference>
<dbReference type="OMA" id="DANWARN"/>
<dbReference type="Gramene" id="Solyc01g056573.1.1">
    <property type="protein sequence ID" value="Solyc01g056573.1.1"/>
    <property type="gene ID" value="Solyc01g056573.1"/>
</dbReference>
<accession>A0A3Q7EX49</accession>
<evidence type="ECO:0008006" key="3">
    <source>
        <dbReference type="Google" id="ProtNLM"/>
    </source>
</evidence>
<dbReference type="AlphaFoldDB" id="A0A3Q7EX49"/>
<evidence type="ECO:0000313" key="2">
    <source>
        <dbReference type="Proteomes" id="UP000004994"/>
    </source>
</evidence>
<proteinExistence type="predicted"/>
<dbReference type="STRING" id="4081.A0A3Q7EX49"/>
<dbReference type="InParanoid" id="A0A3Q7EX49"/>
<name>A0A3Q7EX49_SOLLC</name>